<dbReference type="InterPro" id="IPR039752">
    <property type="entry name" value="F-box_only"/>
</dbReference>
<reference evidence="1" key="2">
    <citation type="submission" date="2025-09" db="UniProtKB">
        <authorList>
            <consortium name="Ensembl"/>
        </authorList>
    </citation>
    <scope>IDENTIFICATION</scope>
</reference>
<dbReference type="PANTHER" id="PTHR12125">
    <property type="entry name" value="F-BOX ONLY PROTEIN 6-LIKE PROTEIN"/>
    <property type="match status" value="1"/>
</dbReference>
<evidence type="ECO:0008006" key="3">
    <source>
        <dbReference type="Google" id="ProtNLM"/>
    </source>
</evidence>
<dbReference type="GO" id="GO:0006516">
    <property type="term" value="P:glycoprotein catabolic process"/>
    <property type="evidence" value="ECO:0007669"/>
    <property type="project" value="TreeGrafter"/>
</dbReference>
<dbReference type="GO" id="GO:0031146">
    <property type="term" value="P:SCF-dependent proteasomal ubiquitin-dependent protein catabolic process"/>
    <property type="evidence" value="ECO:0007669"/>
    <property type="project" value="TreeGrafter"/>
</dbReference>
<accession>A0A671QYN6</accession>
<dbReference type="Proteomes" id="UP000472260">
    <property type="component" value="Unassembled WGS sequence"/>
</dbReference>
<dbReference type="GO" id="GO:0019005">
    <property type="term" value="C:SCF ubiquitin ligase complex"/>
    <property type="evidence" value="ECO:0007669"/>
    <property type="project" value="TreeGrafter"/>
</dbReference>
<dbReference type="AlphaFoldDB" id="A0A671QYN6"/>
<dbReference type="FunFam" id="1.20.1280.50:FF:000002">
    <property type="entry name" value="F-box only protein 44"/>
    <property type="match status" value="1"/>
</dbReference>
<proteinExistence type="predicted"/>
<dbReference type="Ensembl" id="ENSSANT00000080776.1">
    <property type="protein sequence ID" value="ENSSANP00000075990.1"/>
    <property type="gene ID" value="ENSSANG00000037874.1"/>
</dbReference>
<evidence type="ECO:0000313" key="2">
    <source>
        <dbReference type="Proteomes" id="UP000472260"/>
    </source>
</evidence>
<dbReference type="Gene3D" id="1.20.1280.50">
    <property type="match status" value="1"/>
</dbReference>
<organism evidence="1 2">
    <name type="scientific">Sinocyclocheilus anshuiensis</name>
    <dbReference type="NCBI Taxonomy" id="1608454"/>
    <lineage>
        <taxon>Eukaryota</taxon>
        <taxon>Metazoa</taxon>
        <taxon>Chordata</taxon>
        <taxon>Craniata</taxon>
        <taxon>Vertebrata</taxon>
        <taxon>Euteleostomi</taxon>
        <taxon>Actinopterygii</taxon>
        <taxon>Neopterygii</taxon>
        <taxon>Teleostei</taxon>
        <taxon>Ostariophysi</taxon>
        <taxon>Cypriniformes</taxon>
        <taxon>Cyprinidae</taxon>
        <taxon>Cyprininae</taxon>
        <taxon>Sinocyclocheilus</taxon>
    </lineage>
</organism>
<dbReference type="GO" id="GO:0005737">
    <property type="term" value="C:cytoplasm"/>
    <property type="evidence" value="ECO:0007669"/>
    <property type="project" value="TreeGrafter"/>
</dbReference>
<reference evidence="1" key="1">
    <citation type="submission" date="2025-08" db="UniProtKB">
        <authorList>
            <consortium name="Ensembl"/>
        </authorList>
    </citation>
    <scope>IDENTIFICATION</scope>
</reference>
<sequence>EITGNLFDILLNLPAHQVVRVCHLVCYECKELVDSAAHWRERCRREGFQPCDASRPLDDWCLFYFITKKGSNLLKNPRANAHSMKTGKHRQLLV</sequence>
<evidence type="ECO:0000313" key="1">
    <source>
        <dbReference type="Ensembl" id="ENSSANP00000075990.1"/>
    </source>
</evidence>
<dbReference type="SUPFAM" id="SSF81383">
    <property type="entry name" value="F-box domain"/>
    <property type="match status" value="1"/>
</dbReference>
<keyword evidence="2" id="KW-1185">Reference proteome</keyword>
<name>A0A671QYN6_9TELE</name>
<dbReference type="GO" id="GO:0036503">
    <property type="term" value="P:ERAD pathway"/>
    <property type="evidence" value="ECO:0007669"/>
    <property type="project" value="TreeGrafter"/>
</dbReference>
<dbReference type="InterPro" id="IPR036047">
    <property type="entry name" value="F-box-like_dom_sf"/>
</dbReference>
<dbReference type="PANTHER" id="PTHR12125:SF12">
    <property type="entry name" value="F-BOX ONLY PROTEIN 6"/>
    <property type="match status" value="1"/>
</dbReference>
<dbReference type="GO" id="GO:0061630">
    <property type="term" value="F:ubiquitin protein ligase activity"/>
    <property type="evidence" value="ECO:0007669"/>
    <property type="project" value="TreeGrafter"/>
</dbReference>
<protein>
    <recommendedName>
        <fullName evidence="3">F-box domain-containing protein</fullName>
    </recommendedName>
</protein>